<keyword evidence="1" id="KW-0472">Membrane</keyword>
<evidence type="ECO:0000313" key="3">
    <source>
        <dbReference type="EMBL" id="GAA0880301.1"/>
    </source>
</evidence>
<feature type="signal peptide" evidence="2">
    <location>
        <begin position="1"/>
        <end position="19"/>
    </location>
</feature>
<evidence type="ECO:0000313" key="4">
    <source>
        <dbReference type="Proteomes" id="UP001500469"/>
    </source>
</evidence>
<sequence>MKNLFLAFLLVGVSINAQSQTKTLASTPEELLQKSNSQYKAGVILLGGGAAMLLTAWAIPAQYDDYGGTTNNSFQSFLGVAGALSIAISVPVFLSSGNNARMAARLSLQNQDLYQPAIVPEQPRNIPAFSLKIPF</sequence>
<dbReference type="RefSeq" id="WP_343853556.1">
    <property type="nucleotide sequence ID" value="NZ_BAAAFI010000042.1"/>
</dbReference>
<dbReference type="EMBL" id="BAAAFI010000042">
    <property type="protein sequence ID" value="GAA0880301.1"/>
    <property type="molecule type" value="Genomic_DNA"/>
</dbReference>
<keyword evidence="1" id="KW-1133">Transmembrane helix</keyword>
<proteinExistence type="predicted"/>
<dbReference type="Proteomes" id="UP001500469">
    <property type="component" value="Unassembled WGS sequence"/>
</dbReference>
<evidence type="ECO:0000256" key="1">
    <source>
        <dbReference type="SAM" id="Phobius"/>
    </source>
</evidence>
<name>A0ABN1N3P8_9BACT</name>
<feature type="chain" id="PRO_5046727156" evidence="2">
    <location>
        <begin position="20"/>
        <end position="135"/>
    </location>
</feature>
<gene>
    <name evidence="3" type="ORF">GCM10009119_32710</name>
</gene>
<comment type="caution">
    <text evidence="3">The sequence shown here is derived from an EMBL/GenBank/DDBJ whole genome shotgun (WGS) entry which is preliminary data.</text>
</comment>
<feature type="transmembrane region" description="Helical" evidence="1">
    <location>
        <begin position="43"/>
        <end position="61"/>
    </location>
</feature>
<keyword evidence="2" id="KW-0732">Signal</keyword>
<feature type="transmembrane region" description="Helical" evidence="1">
    <location>
        <begin position="73"/>
        <end position="94"/>
    </location>
</feature>
<reference evidence="3 4" key="1">
    <citation type="journal article" date="2019" name="Int. J. Syst. Evol. Microbiol.">
        <title>The Global Catalogue of Microorganisms (GCM) 10K type strain sequencing project: providing services to taxonomists for standard genome sequencing and annotation.</title>
        <authorList>
            <consortium name="The Broad Institute Genomics Platform"/>
            <consortium name="The Broad Institute Genome Sequencing Center for Infectious Disease"/>
            <person name="Wu L."/>
            <person name="Ma J."/>
        </authorList>
    </citation>
    <scope>NUCLEOTIDE SEQUENCE [LARGE SCALE GENOMIC DNA]</scope>
    <source>
        <strain evidence="3 4">JCM 16112</strain>
    </source>
</reference>
<keyword evidence="1" id="KW-0812">Transmembrane</keyword>
<evidence type="ECO:0000256" key="2">
    <source>
        <dbReference type="SAM" id="SignalP"/>
    </source>
</evidence>
<accession>A0ABN1N3P8</accession>
<keyword evidence="4" id="KW-1185">Reference proteome</keyword>
<organism evidence="3 4">
    <name type="scientific">Algoriphagus jejuensis</name>
    <dbReference type="NCBI Taxonomy" id="419934"/>
    <lineage>
        <taxon>Bacteria</taxon>
        <taxon>Pseudomonadati</taxon>
        <taxon>Bacteroidota</taxon>
        <taxon>Cytophagia</taxon>
        <taxon>Cytophagales</taxon>
        <taxon>Cyclobacteriaceae</taxon>
        <taxon>Algoriphagus</taxon>
    </lineage>
</organism>
<protein>
    <submittedName>
        <fullName evidence="3">Uncharacterized protein</fullName>
    </submittedName>
</protein>